<organism evidence="1 2">
    <name type="scientific">Caerostris extrusa</name>
    <name type="common">Bark spider</name>
    <name type="synonym">Caerostris bankana</name>
    <dbReference type="NCBI Taxonomy" id="172846"/>
    <lineage>
        <taxon>Eukaryota</taxon>
        <taxon>Metazoa</taxon>
        <taxon>Ecdysozoa</taxon>
        <taxon>Arthropoda</taxon>
        <taxon>Chelicerata</taxon>
        <taxon>Arachnida</taxon>
        <taxon>Araneae</taxon>
        <taxon>Araneomorphae</taxon>
        <taxon>Entelegynae</taxon>
        <taxon>Araneoidea</taxon>
        <taxon>Araneidae</taxon>
        <taxon>Caerostris</taxon>
    </lineage>
</organism>
<dbReference type="AlphaFoldDB" id="A0AAV4MH54"/>
<accession>A0AAV4MH54</accession>
<evidence type="ECO:0000313" key="2">
    <source>
        <dbReference type="Proteomes" id="UP001054945"/>
    </source>
</evidence>
<dbReference type="EMBL" id="BPLR01019732">
    <property type="protein sequence ID" value="GIX71180.1"/>
    <property type="molecule type" value="Genomic_DNA"/>
</dbReference>
<reference evidence="1 2" key="1">
    <citation type="submission" date="2021-06" db="EMBL/GenBank/DDBJ databases">
        <title>Caerostris extrusa draft genome.</title>
        <authorList>
            <person name="Kono N."/>
            <person name="Arakawa K."/>
        </authorList>
    </citation>
    <scope>NUCLEOTIDE SEQUENCE [LARGE SCALE GENOMIC DNA]</scope>
</reference>
<name>A0AAV4MH54_CAEEX</name>
<gene>
    <name evidence="1" type="ORF">CEXT_318791</name>
</gene>
<dbReference type="Proteomes" id="UP001054945">
    <property type="component" value="Unassembled WGS sequence"/>
</dbReference>
<sequence length="84" mass="9178">MLFPKIVNILSVFPPVNVNFLISNKLPLVWSHPGSERQASGLSAGVRCLRRAARVLSLGCCCDSEHHYRVPPRGAGRAKLTITP</sequence>
<protein>
    <submittedName>
        <fullName evidence="1">Uncharacterized protein</fullName>
    </submittedName>
</protein>
<keyword evidence="2" id="KW-1185">Reference proteome</keyword>
<evidence type="ECO:0000313" key="1">
    <source>
        <dbReference type="EMBL" id="GIX71180.1"/>
    </source>
</evidence>
<comment type="caution">
    <text evidence="1">The sequence shown here is derived from an EMBL/GenBank/DDBJ whole genome shotgun (WGS) entry which is preliminary data.</text>
</comment>
<proteinExistence type="predicted"/>